<reference evidence="2" key="1">
    <citation type="journal article" date="2019" name="Int. J. Syst. Evol. Microbiol.">
        <title>The Global Catalogue of Microorganisms (GCM) 10K type strain sequencing project: providing services to taxonomists for standard genome sequencing and annotation.</title>
        <authorList>
            <consortium name="The Broad Institute Genomics Platform"/>
            <consortium name="The Broad Institute Genome Sequencing Center for Infectious Disease"/>
            <person name="Wu L."/>
            <person name="Ma J."/>
        </authorList>
    </citation>
    <scope>NUCLEOTIDE SEQUENCE [LARGE SCALE GENOMIC DNA]</scope>
    <source>
        <strain evidence="2">CGMCC 1.10131</strain>
    </source>
</reference>
<evidence type="ECO:0000313" key="1">
    <source>
        <dbReference type="EMBL" id="GGB09901.1"/>
    </source>
</evidence>
<sequence>MNLTVKRTTSALCLWKCLVLSLSIFIHTISFSMPAHAKVWVVSHAKQSAQLNINTIRSIFSLRQKHWPDGQMIELVVMDNNAPLHKQFCLDTLNLFPYQLSRIWERQIYTGTAVAPTVVSSEQAMLESIKNNPNAIGYASQEVNNEALHSFVVN</sequence>
<evidence type="ECO:0008006" key="3">
    <source>
        <dbReference type="Google" id="ProtNLM"/>
    </source>
</evidence>
<dbReference type="SUPFAM" id="SSF53850">
    <property type="entry name" value="Periplasmic binding protein-like II"/>
    <property type="match status" value="1"/>
</dbReference>
<gene>
    <name evidence="1" type="ORF">GCM10007414_24090</name>
</gene>
<dbReference type="Gene3D" id="3.40.190.10">
    <property type="entry name" value="Periplasmic binding protein-like II"/>
    <property type="match status" value="1"/>
</dbReference>
<accession>A0ABQ1I545</accession>
<name>A0ABQ1I545_9ALTE</name>
<evidence type="ECO:0000313" key="2">
    <source>
        <dbReference type="Proteomes" id="UP000651977"/>
    </source>
</evidence>
<proteinExistence type="predicted"/>
<organism evidence="1 2">
    <name type="scientific">Agarivorans gilvus</name>
    <dbReference type="NCBI Taxonomy" id="680279"/>
    <lineage>
        <taxon>Bacteria</taxon>
        <taxon>Pseudomonadati</taxon>
        <taxon>Pseudomonadota</taxon>
        <taxon>Gammaproteobacteria</taxon>
        <taxon>Alteromonadales</taxon>
        <taxon>Alteromonadaceae</taxon>
        <taxon>Agarivorans</taxon>
    </lineage>
</organism>
<keyword evidence="2" id="KW-1185">Reference proteome</keyword>
<protein>
    <recommendedName>
        <fullName evidence="3">PBP domain-containing protein</fullName>
    </recommendedName>
</protein>
<comment type="caution">
    <text evidence="1">The sequence shown here is derived from an EMBL/GenBank/DDBJ whole genome shotgun (WGS) entry which is preliminary data.</text>
</comment>
<dbReference type="Proteomes" id="UP000651977">
    <property type="component" value="Unassembled WGS sequence"/>
</dbReference>
<dbReference type="RefSeq" id="WP_055732012.1">
    <property type="nucleotide sequence ID" value="NZ_BMDY01000014.1"/>
</dbReference>
<dbReference type="EMBL" id="BMDY01000014">
    <property type="protein sequence ID" value="GGB09901.1"/>
    <property type="molecule type" value="Genomic_DNA"/>
</dbReference>